<evidence type="ECO:0000313" key="2">
    <source>
        <dbReference type="EMBL" id="KAF2455905.1"/>
    </source>
</evidence>
<organism evidence="2 3">
    <name type="scientific">Lineolata rhizophorae</name>
    <dbReference type="NCBI Taxonomy" id="578093"/>
    <lineage>
        <taxon>Eukaryota</taxon>
        <taxon>Fungi</taxon>
        <taxon>Dikarya</taxon>
        <taxon>Ascomycota</taxon>
        <taxon>Pezizomycotina</taxon>
        <taxon>Dothideomycetes</taxon>
        <taxon>Dothideomycetes incertae sedis</taxon>
        <taxon>Lineolatales</taxon>
        <taxon>Lineolataceae</taxon>
        <taxon>Lineolata</taxon>
    </lineage>
</organism>
<sequence length="197" mass="21891">MALVQLPPVPQPIGVFPQFTAQRTETLILKEKVMSLSGDSFDIKTVDGRPIFKVKGDAFSLSGRKAVSDMQDNHLFDIRQRHLTMHSTYYCEDPSGNEFFEVKNKIRFLSSKAVATFISAGTGKQESLLMKGNFFDSRAEIVDESTGNLVAVIDRKFMNASELLFSQQTYALTVAPGVDMALMVAMCIALDEHRNEG</sequence>
<accession>A0A6A6NVU6</accession>
<dbReference type="InterPro" id="IPR007612">
    <property type="entry name" value="LOR"/>
</dbReference>
<name>A0A6A6NVU6_9PEZI</name>
<dbReference type="PANTHER" id="PTHR31087">
    <property type="match status" value="1"/>
</dbReference>
<proteinExistence type="inferred from homology"/>
<gene>
    <name evidence="2" type="ORF">BDY21DRAFT_386776</name>
</gene>
<dbReference type="OrthoDB" id="97518at2759"/>
<dbReference type="SUPFAM" id="SSF54518">
    <property type="entry name" value="Tubby C-terminal domain-like"/>
    <property type="match status" value="1"/>
</dbReference>
<evidence type="ECO:0000313" key="3">
    <source>
        <dbReference type="Proteomes" id="UP000799766"/>
    </source>
</evidence>
<comment type="similarity">
    <text evidence="1">Belongs to the LOR family.</text>
</comment>
<dbReference type="Gene3D" id="2.40.160.200">
    <property type="entry name" value="LURP1-related"/>
    <property type="match status" value="1"/>
</dbReference>
<dbReference type="InterPro" id="IPR025659">
    <property type="entry name" value="Tubby-like_C"/>
</dbReference>
<dbReference type="AlphaFoldDB" id="A0A6A6NVU6"/>
<reference evidence="2" key="1">
    <citation type="journal article" date="2020" name="Stud. Mycol.">
        <title>101 Dothideomycetes genomes: a test case for predicting lifestyles and emergence of pathogens.</title>
        <authorList>
            <person name="Haridas S."/>
            <person name="Albert R."/>
            <person name="Binder M."/>
            <person name="Bloem J."/>
            <person name="Labutti K."/>
            <person name="Salamov A."/>
            <person name="Andreopoulos B."/>
            <person name="Baker S."/>
            <person name="Barry K."/>
            <person name="Bills G."/>
            <person name="Bluhm B."/>
            <person name="Cannon C."/>
            <person name="Castanera R."/>
            <person name="Culley D."/>
            <person name="Daum C."/>
            <person name="Ezra D."/>
            <person name="Gonzalez J."/>
            <person name="Henrissat B."/>
            <person name="Kuo A."/>
            <person name="Liang C."/>
            <person name="Lipzen A."/>
            <person name="Lutzoni F."/>
            <person name="Magnuson J."/>
            <person name="Mondo S."/>
            <person name="Nolan M."/>
            <person name="Ohm R."/>
            <person name="Pangilinan J."/>
            <person name="Park H.-J."/>
            <person name="Ramirez L."/>
            <person name="Alfaro M."/>
            <person name="Sun H."/>
            <person name="Tritt A."/>
            <person name="Yoshinaga Y."/>
            <person name="Zwiers L.-H."/>
            <person name="Turgeon B."/>
            <person name="Goodwin S."/>
            <person name="Spatafora J."/>
            <person name="Crous P."/>
            <person name="Grigoriev I."/>
        </authorList>
    </citation>
    <scope>NUCLEOTIDE SEQUENCE</scope>
    <source>
        <strain evidence="2">ATCC 16933</strain>
    </source>
</reference>
<dbReference type="EMBL" id="MU001685">
    <property type="protein sequence ID" value="KAF2455905.1"/>
    <property type="molecule type" value="Genomic_DNA"/>
</dbReference>
<dbReference type="Proteomes" id="UP000799766">
    <property type="component" value="Unassembled WGS sequence"/>
</dbReference>
<dbReference type="PANTHER" id="PTHR31087:SF161">
    <property type="entry name" value="TUBBY C 2 FAMILY PROTEIN"/>
    <property type="match status" value="1"/>
</dbReference>
<evidence type="ECO:0000256" key="1">
    <source>
        <dbReference type="ARBA" id="ARBA00005437"/>
    </source>
</evidence>
<protein>
    <submittedName>
        <fullName evidence="2">Tubby C-terminal-like domain-containing protein</fullName>
    </submittedName>
</protein>
<dbReference type="Pfam" id="PF04525">
    <property type="entry name" value="LOR"/>
    <property type="match status" value="1"/>
</dbReference>
<dbReference type="InterPro" id="IPR038595">
    <property type="entry name" value="LOR_sf"/>
</dbReference>
<keyword evidence="3" id="KW-1185">Reference proteome</keyword>